<proteinExistence type="predicted"/>
<evidence type="ECO:0000313" key="2">
    <source>
        <dbReference type="EMBL" id="KAK3779711.1"/>
    </source>
</evidence>
<dbReference type="EMBL" id="JAWDGP010002817">
    <property type="protein sequence ID" value="KAK3779711.1"/>
    <property type="molecule type" value="Genomic_DNA"/>
</dbReference>
<sequence>MPGDAMSEEQNFLRQQLALSTLKFHSQFLEPEKISQKTRTESTPLLANFTDTVSIGHFTWISPNSGSTDSHFKVARSHVYTSEREEEIGTPGADDASVHIEERPPVPHDGGEENLTFLSRSSQSSGDTSLPEHVFPLKQSTPGQSTVFQSSIKEDYKALCTEEYPVSRLLFSQELVEYR</sequence>
<evidence type="ECO:0000313" key="3">
    <source>
        <dbReference type="Proteomes" id="UP001283361"/>
    </source>
</evidence>
<gene>
    <name evidence="2" type="ORF">RRG08_013666</name>
</gene>
<feature type="compositionally biased region" description="Polar residues" evidence="1">
    <location>
        <begin position="116"/>
        <end position="128"/>
    </location>
</feature>
<feature type="region of interest" description="Disordered" evidence="1">
    <location>
        <begin position="82"/>
        <end position="144"/>
    </location>
</feature>
<protein>
    <submittedName>
        <fullName evidence="2">Uncharacterized protein</fullName>
    </submittedName>
</protein>
<accession>A0AAE1A3B2</accession>
<keyword evidence="3" id="KW-1185">Reference proteome</keyword>
<comment type="caution">
    <text evidence="2">The sequence shown here is derived from an EMBL/GenBank/DDBJ whole genome shotgun (WGS) entry which is preliminary data.</text>
</comment>
<organism evidence="2 3">
    <name type="scientific">Elysia crispata</name>
    <name type="common">lettuce slug</name>
    <dbReference type="NCBI Taxonomy" id="231223"/>
    <lineage>
        <taxon>Eukaryota</taxon>
        <taxon>Metazoa</taxon>
        <taxon>Spiralia</taxon>
        <taxon>Lophotrochozoa</taxon>
        <taxon>Mollusca</taxon>
        <taxon>Gastropoda</taxon>
        <taxon>Heterobranchia</taxon>
        <taxon>Euthyneura</taxon>
        <taxon>Panpulmonata</taxon>
        <taxon>Sacoglossa</taxon>
        <taxon>Placobranchoidea</taxon>
        <taxon>Plakobranchidae</taxon>
        <taxon>Elysia</taxon>
    </lineage>
</organism>
<reference evidence="2" key="1">
    <citation type="journal article" date="2023" name="G3 (Bethesda)">
        <title>A reference genome for the long-term kleptoplast-retaining sea slug Elysia crispata morphotype clarki.</title>
        <authorList>
            <person name="Eastman K.E."/>
            <person name="Pendleton A.L."/>
            <person name="Shaikh M.A."/>
            <person name="Suttiyut T."/>
            <person name="Ogas R."/>
            <person name="Tomko P."/>
            <person name="Gavelis G."/>
            <person name="Widhalm J.R."/>
            <person name="Wisecaver J.H."/>
        </authorList>
    </citation>
    <scope>NUCLEOTIDE SEQUENCE</scope>
    <source>
        <strain evidence="2">ECLA1</strain>
    </source>
</reference>
<evidence type="ECO:0000256" key="1">
    <source>
        <dbReference type="SAM" id="MobiDB-lite"/>
    </source>
</evidence>
<name>A0AAE1A3B2_9GAST</name>
<feature type="compositionally biased region" description="Basic and acidic residues" evidence="1">
    <location>
        <begin position="96"/>
        <end position="111"/>
    </location>
</feature>
<dbReference type="AlphaFoldDB" id="A0AAE1A3B2"/>
<dbReference type="Proteomes" id="UP001283361">
    <property type="component" value="Unassembled WGS sequence"/>
</dbReference>